<dbReference type="EMBL" id="WNWW01000609">
    <property type="protein sequence ID" value="KAF3422981.1"/>
    <property type="molecule type" value="Genomic_DNA"/>
</dbReference>
<keyword evidence="2" id="KW-1185">Reference proteome</keyword>
<dbReference type="PANTHER" id="PTHR21696">
    <property type="entry name" value="PROTEIN UNC-79 HOMOLOG"/>
    <property type="match status" value="1"/>
</dbReference>
<comment type="caution">
    <text evidence="1">The sequence shown here is derived from an EMBL/GenBank/DDBJ whole genome shotgun (WGS) entry which is preliminary data.</text>
</comment>
<dbReference type="AlphaFoldDB" id="A0A833VLG2"/>
<reference evidence="1" key="1">
    <citation type="submission" date="2019-11" db="EMBL/GenBank/DDBJ databases">
        <title>The nuclear and mitochondrial genomes of Frieseomelitta varia - a highly eusocial stingless bee (Meliponini) with a permanently sterile worker caste.</title>
        <authorList>
            <person name="Freitas F.C.P."/>
            <person name="Lourenco A.P."/>
            <person name="Nunes F.M.F."/>
            <person name="Paschoal A.R."/>
            <person name="Abreu F.C.P."/>
            <person name="Barbin F.O."/>
            <person name="Bataglia L."/>
            <person name="Cardoso-Junior C.A.M."/>
            <person name="Cervoni M.S."/>
            <person name="Silva S.R."/>
            <person name="Dalarmi F."/>
            <person name="Del Lama M.A."/>
            <person name="Depintor T.S."/>
            <person name="Ferreira K.M."/>
            <person name="Goria P.S."/>
            <person name="Jaskot M.C."/>
            <person name="Lago D.C."/>
            <person name="Luna-Lucena D."/>
            <person name="Moda L.M."/>
            <person name="Nascimento L."/>
            <person name="Pedrino M."/>
            <person name="Rabico F.O."/>
            <person name="Sanches F.C."/>
            <person name="Santos D.E."/>
            <person name="Santos C.G."/>
            <person name="Vieira J."/>
            <person name="Lopes T.F."/>
            <person name="Barchuk A.R."/>
            <person name="Hartfelder K."/>
            <person name="Simoes Z.L.P."/>
            <person name="Bitondi M.M.G."/>
            <person name="Pinheiro D.G."/>
        </authorList>
    </citation>
    <scope>NUCLEOTIDE SEQUENCE</scope>
    <source>
        <strain evidence="1">USP_RPSP 00005682</strain>
        <tissue evidence="1">Whole individual</tissue>
    </source>
</reference>
<protein>
    <recommendedName>
        <fullName evidence="3">Protein unc-79 homolog</fullName>
    </recommendedName>
</protein>
<dbReference type="PANTHER" id="PTHR21696:SF2">
    <property type="entry name" value="PROTEIN UNC-79 HOMOLOG"/>
    <property type="match status" value="1"/>
</dbReference>
<accession>A0A833VLG2</accession>
<evidence type="ECO:0008006" key="3">
    <source>
        <dbReference type="Google" id="ProtNLM"/>
    </source>
</evidence>
<dbReference type="Proteomes" id="UP000655588">
    <property type="component" value="Unassembled WGS sequence"/>
</dbReference>
<sequence>MLDPFSKVLSYAIQNSNIKYSYLTDLCYLCHRGFLRDRDKHLFGRTIVFELIQAIKFKTTIPDSNFLLLLHFVLQDIGGSLPNTVALENVQTDVSSIYNTNASESLKNQLSDVLDFLADFHTLSKVKLQKLHDISETVTVEFGFRVTSFLNNGLNNGLSDDTQSYSKGMQAGLNEDTLGGILKCGLAQYVALEITRGNNRENRAVARYLPWLYSAPSMIQQGPREYVDCIGHIRLLSWLLLGSLTHTAMYSGNNNTHTHGPPSPSAQPIPQEVSCYVADHVQVIFSGFPEQSKASVLHMSSLFHAFILCQLWTMYLEELSKNNPSNSESHNTTMNILLEFWGKITPCILQLVGYSKVYSLFLEQFLFLNNDLSLQLAEMVNLHFLSLLETLLECRSILLSKLLPLWSPILYSHHVQLPGHLQVRLQNCRDFPPNKMSEQFASSRRESNATLLRWLHRLQFKMGQIEMQSSTATQFYSI</sequence>
<evidence type="ECO:0000313" key="2">
    <source>
        <dbReference type="Proteomes" id="UP000655588"/>
    </source>
</evidence>
<organism evidence="1 2">
    <name type="scientific">Frieseomelitta varia</name>
    <dbReference type="NCBI Taxonomy" id="561572"/>
    <lineage>
        <taxon>Eukaryota</taxon>
        <taxon>Metazoa</taxon>
        <taxon>Ecdysozoa</taxon>
        <taxon>Arthropoda</taxon>
        <taxon>Hexapoda</taxon>
        <taxon>Insecta</taxon>
        <taxon>Pterygota</taxon>
        <taxon>Neoptera</taxon>
        <taxon>Endopterygota</taxon>
        <taxon>Hymenoptera</taxon>
        <taxon>Apocrita</taxon>
        <taxon>Aculeata</taxon>
        <taxon>Apoidea</taxon>
        <taxon>Anthophila</taxon>
        <taxon>Apidae</taxon>
        <taxon>Frieseomelitta</taxon>
    </lineage>
</organism>
<dbReference type="InterPro" id="IPR024855">
    <property type="entry name" value="UNC79"/>
</dbReference>
<evidence type="ECO:0000313" key="1">
    <source>
        <dbReference type="EMBL" id="KAF3422981.1"/>
    </source>
</evidence>
<gene>
    <name evidence="1" type="ORF">E2986_04754</name>
</gene>
<name>A0A833VLG2_9HYME</name>
<proteinExistence type="predicted"/>